<dbReference type="GO" id="GO:0008074">
    <property type="term" value="C:guanylate cyclase complex, soluble"/>
    <property type="evidence" value="ECO:0007669"/>
    <property type="project" value="TreeGrafter"/>
</dbReference>
<accession>A0A1N7FGI6</accession>
<dbReference type="InterPro" id="IPR024096">
    <property type="entry name" value="NO_sig/Golgi_transp_ligand-bd"/>
</dbReference>
<evidence type="ECO:0000313" key="3">
    <source>
        <dbReference type="Proteomes" id="UP000186019"/>
    </source>
</evidence>
<gene>
    <name evidence="2" type="ORF">SAMN05421666_1015</name>
</gene>
<dbReference type="GO" id="GO:0020037">
    <property type="term" value="F:heme binding"/>
    <property type="evidence" value="ECO:0007669"/>
    <property type="project" value="InterPro"/>
</dbReference>
<dbReference type="Proteomes" id="UP000186019">
    <property type="component" value="Unassembled WGS sequence"/>
</dbReference>
<keyword evidence="3" id="KW-1185">Reference proteome</keyword>
<protein>
    <submittedName>
        <fullName evidence="2">Haem-NO-binding</fullName>
    </submittedName>
</protein>
<dbReference type="GO" id="GO:0070482">
    <property type="term" value="P:response to oxygen levels"/>
    <property type="evidence" value="ECO:0007669"/>
    <property type="project" value="TreeGrafter"/>
</dbReference>
<dbReference type="EMBL" id="FTNV01000001">
    <property type="protein sequence ID" value="SIR99346.1"/>
    <property type="molecule type" value="Genomic_DNA"/>
</dbReference>
<dbReference type="InterPro" id="IPR038158">
    <property type="entry name" value="H-NOX_domain_sf"/>
</dbReference>
<dbReference type="STRING" id="573024.SAMN05216208_1121"/>
<name>A0A1N7FGI6_9RHOB</name>
<dbReference type="SUPFAM" id="SSF111126">
    <property type="entry name" value="Ligand-binding domain in the NO signalling and Golgi transport"/>
    <property type="match status" value="1"/>
</dbReference>
<reference evidence="2 3" key="1">
    <citation type="submission" date="2017-01" db="EMBL/GenBank/DDBJ databases">
        <authorList>
            <person name="Mah S.A."/>
            <person name="Swanson W.J."/>
            <person name="Moy G.W."/>
            <person name="Vacquier V.D."/>
        </authorList>
    </citation>
    <scope>NUCLEOTIDE SEQUENCE [LARGE SCALE GENOMIC DNA]</scope>
    <source>
        <strain evidence="2 3">DSM 29590</strain>
    </source>
</reference>
<dbReference type="PANTHER" id="PTHR45655">
    <property type="entry name" value="GUANYLATE CYCLASE SOLUBLE SUBUNIT BETA-2"/>
    <property type="match status" value="1"/>
</dbReference>
<dbReference type="Pfam" id="PF07700">
    <property type="entry name" value="HNOB"/>
    <property type="match status" value="1"/>
</dbReference>
<dbReference type="InterPro" id="IPR011644">
    <property type="entry name" value="Heme_NO-bd"/>
</dbReference>
<dbReference type="OrthoDB" id="981203at2"/>
<sequence>MHGLINRAIERFVRDTYGREVWGAVTRDADLDFTRFEAMLDYDAAITDRVLAALARRLDRPLPDVLEDVGTYLVSHPKLESLRRLLRFGGPTFTEFLHSLDDLPARAALAVSDLKLPELELREHAENFYAIDCHSGAPGFGYVIVGLLRALADDYGALVLLEHKGMRNGCEIVEVRLMAAEHARGRKFDLGARTA</sequence>
<dbReference type="AlphaFoldDB" id="A0A1N7FGI6"/>
<dbReference type="GO" id="GO:0004383">
    <property type="term" value="F:guanylate cyclase activity"/>
    <property type="evidence" value="ECO:0007669"/>
    <property type="project" value="TreeGrafter"/>
</dbReference>
<organism evidence="2 3">
    <name type="scientific">Roseovarius nanhaiticus</name>
    <dbReference type="NCBI Taxonomy" id="573024"/>
    <lineage>
        <taxon>Bacteria</taxon>
        <taxon>Pseudomonadati</taxon>
        <taxon>Pseudomonadota</taxon>
        <taxon>Alphaproteobacteria</taxon>
        <taxon>Rhodobacterales</taxon>
        <taxon>Roseobacteraceae</taxon>
        <taxon>Roseovarius</taxon>
    </lineage>
</organism>
<dbReference type="Gene3D" id="3.90.1520.10">
    <property type="entry name" value="H-NOX domain"/>
    <property type="match status" value="1"/>
</dbReference>
<dbReference type="RefSeq" id="WP_076533404.1">
    <property type="nucleotide sequence ID" value="NZ_FOAC01000001.1"/>
</dbReference>
<feature type="domain" description="Heme NO-binding" evidence="1">
    <location>
        <begin position="2"/>
        <end position="157"/>
    </location>
</feature>
<proteinExistence type="predicted"/>
<dbReference type="GO" id="GO:0019934">
    <property type="term" value="P:cGMP-mediated signaling"/>
    <property type="evidence" value="ECO:0007669"/>
    <property type="project" value="TreeGrafter"/>
</dbReference>
<evidence type="ECO:0000259" key="1">
    <source>
        <dbReference type="Pfam" id="PF07700"/>
    </source>
</evidence>
<evidence type="ECO:0000313" key="2">
    <source>
        <dbReference type="EMBL" id="SIR99346.1"/>
    </source>
</evidence>
<dbReference type="PANTHER" id="PTHR45655:SF13">
    <property type="entry name" value="SOLUBLE GUANYLATE CYCLASE GCY-32-RELATED"/>
    <property type="match status" value="1"/>
</dbReference>